<dbReference type="SUPFAM" id="SSF48613">
    <property type="entry name" value="Heme oxygenase-like"/>
    <property type="match status" value="1"/>
</dbReference>
<gene>
    <name evidence="3" type="ORF">D5S19_16200</name>
</gene>
<organism evidence="3 4">
    <name type="scientific">Amycolatopsis panacis</name>
    <dbReference type="NCBI Taxonomy" id="2340917"/>
    <lineage>
        <taxon>Bacteria</taxon>
        <taxon>Bacillati</taxon>
        <taxon>Actinomycetota</taxon>
        <taxon>Actinomycetes</taxon>
        <taxon>Pseudonocardiales</taxon>
        <taxon>Pseudonocardiaceae</taxon>
        <taxon>Amycolatopsis</taxon>
    </lineage>
</organism>
<dbReference type="AlphaFoldDB" id="A0A419I3E4"/>
<keyword evidence="4" id="KW-1185">Reference proteome</keyword>
<feature type="domain" description="Thiaminase-2/PQQC" evidence="2">
    <location>
        <begin position="25"/>
        <end position="137"/>
    </location>
</feature>
<dbReference type="EMBL" id="QZFV01000085">
    <property type="protein sequence ID" value="RJQ84659.1"/>
    <property type="molecule type" value="Genomic_DNA"/>
</dbReference>
<comment type="pathway">
    <text evidence="1">Cofactor biosynthesis; thiamine diphosphate biosynthesis.</text>
</comment>
<dbReference type="InterPro" id="IPR004305">
    <property type="entry name" value="Thiaminase-2/PQQC"/>
</dbReference>
<dbReference type="Gene3D" id="1.20.910.10">
    <property type="entry name" value="Heme oxygenase-like"/>
    <property type="match status" value="1"/>
</dbReference>
<evidence type="ECO:0000256" key="1">
    <source>
        <dbReference type="ARBA" id="ARBA00004948"/>
    </source>
</evidence>
<evidence type="ECO:0000313" key="3">
    <source>
        <dbReference type="EMBL" id="RJQ84659.1"/>
    </source>
</evidence>
<protein>
    <submittedName>
        <fullName evidence="3">Transcriptional regulator</fullName>
    </submittedName>
</protein>
<reference evidence="3 4" key="1">
    <citation type="submission" date="2018-09" db="EMBL/GenBank/DDBJ databases">
        <title>YIM PH 21725 draft genome.</title>
        <authorList>
            <person name="Miao C."/>
        </authorList>
    </citation>
    <scope>NUCLEOTIDE SEQUENCE [LARGE SCALE GENOMIC DNA]</scope>
    <source>
        <strain evidence="4">YIM PH21725</strain>
    </source>
</reference>
<comment type="caution">
    <text evidence="3">The sequence shown here is derived from an EMBL/GenBank/DDBJ whole genome shotgun (WGS) entry which is preliminary data.</text>
</comment>
<dbReference type="Proteomes" id="UP000285112">
    <property type="component" value="Unassembled WGS sequence"/>
</dbReference>
<proteinExistence type="predicted"/>
<sequence>MACSARDVIAELERNLKPGPGDNKFIPLVAEGRVPLPVLGAFAAEQIFIIRSAQRSFLTLAACSEELAIEFFTRRTRRANQAIADSIRFAEACGFSEEDLRDYEPLPGCQAYAAYYAWLALNGDTLDVALAMVPNYDTWGTYCGQLLPSLREIYEFTDDQVAFFELFTPPPTELDEQAVAVIQQGLDEDWRPKHALRYGRLLQSYELMFWNTLADRAGS</sequence>
<name>A0A419I3E4_9PSEU</name>
<dbReference type="RefSeq" id="WP_120024184.1">
    <property type="nucleotide sequence ID" value="NZ_QZFV01000085.1"/>
</dbReference>
<evidence type="ECO:0000313" key="4">
    <source>
        <dbReference type="Proteomes" id="UP000285112"/>
    </source>
</evidence>
<dbReference type="Pfam" id="PF03070">
    <property type="entry name" value="TENA_THI-4"/>
    <property type="match status" value="1"/>
</dbReference>
<accession>A0A419I3E4</accession>
<dbReference type="InterPro" id="IPR016084">
    <property type="entry name" value="Haem_Oase-like_multi-hlx"/>
</dbReference>
<evidence type="ECO:0000259" key="2">
    <source>
        <dbReference type="Pfam" id="PF03070"/>
    </source>
</evidence>
<dbReference type="OrthoDB" id="3467339at2"/>